<dbReference type="SUPFAM" id="SSF89392">
    <property type="entry name" value="Prokaryotic lipoproteins and lipoprotein localization factors"/>
    <property type="match status" value="1"/>
</dbReference>
<dbReference type="Pfam" id="PF03548">
    <property type="entry name" value="LolA"/>
    <property type="match status" value="1"/>
</dbReference>
<keyword evidence="1 2" id="KW-0732">Signal</keyword>
<dbReference type="AlphaFoldDB" id="A0A939GGF2"/>
<evidence type="ECO:0000313" key="3">
    <source>
        <dbReference type="EMBL" id="MBO0936291.1"/>
    </source>
</evidence>
<name>A0A939GGF2_9BACT</name>
<keyword evidence="3" id="KW-0449">Lipoprotein</keyword>
<feature type="chain" id="PRO_5037427788" evidence="2">
    <location>
        <begin position="21"/>
        <end position="209"/>
    </location>
</feature>
<dbReference type="CDD" id="cd16325">
    <property type="entry name" value="LolA"/>
    <property type="match status" value="1"/>
</dbReference>
<dbReference type="InterPro" id="IPR029046">
    <property type="entry name" value="LolA/LolB/LppX"/>
</dbReference>
<evidence type="ECO:0000256" key="1">
    <source>
        <dbReference type="ARBA" id="ARBA00022729"/>
    </source>
</evidence>
<dbReference type="Gene3D" id="2.50.20.10">
    <property type="entry name" value="Lipoprotein localisation LolA/LolB/LppX"/>
    <property type="match status" value="1"/>
</dbReference>
<reference evidence="3" key="1">
    <citation type="submission" date="2021-03" db="EMBL/GenBank/DDBJ databases">
        <title>Fibrella sp. HMF5335 genome sequencing and assembly.</title>
        <authorList>
            <person name="Kang H."/>
            <person name="Kim H."/>
            <person name="Bae S."/>
            <person name="Joh K."/>
        </authorList>
    </citation>
    <scope>NUCLEOTIDE SEQUENCE</scope>
    <source>
        <strain evidence="3">HMF5335</strain>
    </source>
</reference>
<evidence type="ECO:0000256" key="2">
    <source>
        <dbReference type="SAM" id="SignalP"/>
    </source>
</evidence>
<dbReference type="Proteomes" id="UP000664034">
    <property type="component" value="Unassembled WGS sequence"/>
</dbReference>
<protein>
    <submittedName>
        <fullName evidence="3">Outer membrane lipoprotein carrier protein LolA</fullName>
    </submittedName>
</protein>
<gene>
    <name evidence="3" type="ORF">J2I47_07000</name>
</gene>
<dbReference type="RefSeq" id="WP_207363859.1">
    <property type="nucleotide sequence ID" value="NZ_JAFMYV010000003.1"/>
</dbReference>
<organism evidence="3 4">
    <name type="scientific">Fibrella rubiginis</name>
    <dbReference type="NCBI Taxonomy" id="2817060"/>
    <lineage>
        <taxon>Bacteria</taxon>
        <taxon>Pseudomonadati</taxon>
        <taxon>Bacteroidota</taxon>
        <taxon>Cytophagia</taxon>
        <taxon>Cytophagales</taxon>
        <taxon>Spirosomataceae</taxon>
        <taxon>Fibrella</taxon>
    </lineage>
</organism>
<proteinExistence type="predicted"/>
<comment type="caution">
    <text evidence="3">The sequence shown here is derived from an EMBL/GenBank/DDBJ whole genome shotgun (WGS) entry which is preliminary data.</text>
</comment>
<dbReference type="PANTHER" id="PTHR35869">
    <property type="entry name" value="OUTER-MEMBRANE LIPOPROTEIN CARRIER PROTEIN"/>
    <property type="match status" value="1"/>
</dbReference>
<accession>A0A939GGF2</accession>
<dbReference type="InterPro" id="IPR004564">
    <property type="entry name" value="OM_lipoprot_carrier_LolA-like"/>
</dbReference>
<evidence type="ECO:0000313" key="4">
    <source>
        <dbReference type="Proteomes" id="UP000664034"/>
    </source>
</evidence>
<dbReference type="PANTHER" id="PTHR35869:SF1">
    <property type="entry name" value="OUTER-MEMBRANE LIPOPROTEIN CARRIER PROTEIN"/>
    <property type="match status" value="1"/>
</dbReference>
<sequence length="209" mass="23387">MKQVICMVLLVLGTMGSTLAQKDKRAEAILDAMSAKYKALTSYQAAFSYISGRETYTGDIAVKGRMFRLKTAGQEVFTDGTVMSTYVKESNEVNVQDYDASATGDFNPTKIYSIYKKGFTYNYLREQKIGGRTVDVIELKPDKKNAQIANLQISVDKGDKLARSWQITDKNGKKTIYSISKFTPNPALPDSYFVFDKSKYPGVEVVDLR</sequence>
<dbReference type="EMBL" id="JAFMYV010000003">
    <property type="protein sequence ID" value="MBO0936291.1"/>
    <property type="molecule type" value="Genomic_DNA"/>
</dbReference>
<keyword evidence="4" id="KW-1185">Reference proteome</keyword>
<feature type="signal peptide" evidence="2">
    <location>
        <begin position="1"/>
        <end position="20"/>
    </location>
</feature>